<accession>A0A4C1WNX4</accession>
<proteinExistence type="predicted"/>
<dbReference type="AlphaFoldDB" id="A0A4C1WNX4"/>
<evidence type="ECO:0000313" key="1">
    <source>
        <dbReference type="EMBL" id="GBP51814.1"/>
    </source>
</evidence>
<comment type="caution">
    <text evidence="1">The sequence shown here is derived from an EMBL/GenBank/DDBJ whole genome shotgun (WGS) entry which is preliminary data.</text>
</comment>
<protein>
    <submittedName>
        <fullName evidence="1">Uncharacterized protein</fullName>
    </submittedName>
</protein>
<dbReference type="EMBL" id="BGZK01000590">
    <property type="protein sequence ID" value="GBP51814.1"/>
    <property type="molecule type" value="Genomic_DNA"/>
</dbReference>
<name>A0A4C1WNX4_EUMVA</name>
<organism evidence="1 2">
    <name type="scientific">Eumeta variegata</name>
    <name type="common">Bagworm moth</name>
    <name type="synonym">Eumeta japonica</name>
    <dbReference type="NCBI Taxonomy" id="151549"/>
    <lineage>
        <taxon>Eukaryota</taxon>
        <taxon>Metazoa</taxon>
        <taxon>Ecdysozoa</taxon>
        <taxon>Arthropoda</taxon>
        <taxon>Hexapoda</taxon>
        <taxon>Insecta</taxon>
        <taxon>Pterygota</taxon>
        <taxon>Neoptera</taxon>
        <taxon>Endopterygota</taxon>
        <taxon>Lepidoptera</taxon>
        <taxon>Glossata</taxon>
        <taxon>Ditrysia</taxon>
        <taxon>Tineoidea</taxon>
        <taxon>Psychidae</taxon>
        <taxon>Oiketicinae</taxon>
        <taxon>Eumeta</taxon>
    </lineage>
</organism>
<gene>
    <name evidence="1" type="ORF">EVAR_88517_1</name>
</gene>
<keyword evidence="2" id="KW-1185">Reference proteome</keyword>
<dbReference type="Proteomes" id="UP000299102">
    <property type="component" value="Unassembled WGS sequence"/>
</dbReference>
<sequence length="84" mass="9248">MGVPSGMWEVEGFKKLDINFFTLAKLGSLTMIVTDATTSYTVEGMKPATMCDLTEKLSSQKCAPPLASEATLVMNELRYSKTKY</sequence>
<reference evidence="1 2" key="1">
    <citation type="journal article" date="2019" name="Commun. Biol.">
        <title>The bagworm genome reveals a unique fibroin gene that provides high tensile strength.</title>
        <authorList>
            <person name="Kono N."/>
            <person name="Nakamura H."/>
            <person name="Ohtoshi R."/>
            <person name="Tomita M."/>
            <person name="Numata K."/>
            <person name="Arakawa K."/>
        </authorList>
    </citation>
    <scope>NUCLEOTIDE SEQUENCE [LARGE SCALE GENOMIC DNA]</scope>
</reference>
<evidence type="ECO:0000313" key="2">
    <source>
        <dbReference type="Proteomes" id="UP000299102"/>
    </source>
</evidence>